<dbReference type="GO" id="GO:0005886">
    <property type="term" value="C:plasma membrane"/>
    <property type="evidence" value="ECO:0007669"/>
    <property type="project" value="UniProtKB-ARBA"/>
</dbReference>
<dbReference type="KEGG" id="hna:Hneap_2217"/>
<dbReference type="Pfam" id="PF13091">
    <property type="entry name" value="PLDc_2"/>
    <property type="match status" value="1"/>
</dbReference>
<dbReference type="PROSITE" id="PS50035">
    <property type="entry name" value="PLD"/>
    <property type="match status" value="2"/>
</dbReference>
<keyword evidence="4" id="KW-0443">Lipid metabolism</keyword>
<reference evidence="7 8" key="1">
    <citation type="submission" date="2009-10" db="EMBL/GenBank/DDBJ databases">
        <title>Complete sequence of Halothiobacillus neapolitanus c2.</title>
        <authorList>
            <consortium name="US DOE Joint Genome Institute"/>
            <person name="Lucas S."/>
            <person name="Copeland A."/>
            <person name="Lapidus A."/>
            <person name="Glavina del Rio T."/>
            <person name="Tice H."/>
            <person name="Bruce D."/>
            <person name="Goodwin L."/>
            <person name="Pitluck S."/>
            <person name="Davenport K."/>
            <person name="Brettin T."/>
            <person name="Detter J.C."/>
            <person name="Han C."/>
            <person name="Tapia R."/>
            <person name="Larimer F."/>
            <person name="Land M."/>
            <person name="Hauser L."/>
            <person name="Kyrpides N."/>
            <person name="Mikhailova N."/>
            <person name="Kerfeld C."/>
            <person name="Cannon G."/>
            <person name="Heinhort S."/>
        </authorList>
    </citation>
    <scope>NUCLEOTIDE SEQUENCE [LARGE SCALE GENOMIC DNA]</scope>
    <source>
        <strain evidence="8">ATCC 23641 / c2</strain>
    </source>
</reference>
<evidence type="ECO:0000256" key="3">
    <source>
        <dbReference type="ARBA" id="ARBA00022801"/>
    </source>
</evidence>
<keyword evidence="5" id="KW-1133">Transmembrane helix</keyword>
<dbReference type="GO" id="GO:0004630">
    <property type="term" value="F:phospholipase D activity"/>
    <property type="evidence" value="ECO:0007669"/>
    <property type="project" value="UniProtKB-EC"/>
</dbReference>
<keyword evidence="8" id="KW-1185">Reference proteome</keyword>
<dbReference type="HOGENOM" id="CLU_011094_0_0_6"/>
<dbReference type="Proteomes" id="UP000009102">
    <property type="component" value="Chromosome"/>
</dbReference>
<name>D0KWD0_HALNC</name>
<dbReference type="InterPro" id="IPR025202">
    <property type="entry name" value="PLD-like_dom"/>
</dbReference>
<feature type="transmembrane region" description="Helical" evidence="5">
    <location>
        <begin position="617"/>
        <end position="637"/>
    </location>
</feature>
<organism evidence="7 8">
    <name type="scientific">Halothiobacillus neapolitanus (strain ATCC 23641 / DSM 15147 / CIP 104769 / NCIMB 8539 / c2)</name>
    <name type="common">Thiobacillus neapolitanus</name>
    <dbReference type="NCBI Taxonomy" id="555778"/>
    <lineage>
        <taxon>Bacteria</taxon>
        <taxon>Pseudomonadati</taxon>
        <taxon>Pseudomonadota</taxon>
        <taxon>Gammaproteobacteria</taxon>
        <taxon>Chromatiales</taxon>
        <taxon>Halothiobacillaceae</taxon>
        <taxon>Halothiobacillus</taxon>
    </lineage>
</organism>
<gene>
    <name evidence="7" type="ordered locus">Hneap_2217</name>
</gene>
<keyword evidence="2" id="KW-0677">Repeat</keyword>
<dbReference type="GO" id="GO:0009395">
    <property type="term" value="P:phospholipid catabolic process"/>
    <property type="evidence" value="ECO:0007669"/>
    <property type="project" value="TreeGrafter"/>
</dbReference>
<feature type="transmembrane region" description="Helical" evidence="5">
    <location>
        <begin position="680"/>
        <end position="705"/>
    </location>
</feature>
<evidence type="ECO:0000256" key="1">
    <source>
        <dbReference type="ARBA" id="ARBA00000798"/>
    </source>
</evidence>
<protein>
    <submittedName>
        <fullName evidence="7">SNARE associated Golgi protein-related protein</fullName>
    </submittedName>
</protein>
<dbReference type="PANTHER" id="PTHR18896">
    <property type="entry name" value="PHOSPHOLIPASE D"/>
    <property type="match status" value="1"/>
</dbReference>
<evidence type="ECO:0000256" key="4">
    <source>
        <dbReference type="ARBA" id="ARBA00023098"/>
    </source>
</evidence>
<evidence type="ECO:0000313" key="8">
    <source>
        <dbReference type="Proteomes" id="UP000009102"/>
    </source>
</evidence>
<evidence type="ECO:0000256" key="2">
    <source>
        <dbReference type="ARBA" id="ARBA00022737"/>
    </source>
</evidence>
<feature type="transmembrane region" description="Helical" evidence="5">
    <location>
        <begin position="649"/>
        <end position="668"/>
    </location>
</feature>
<proteinExistence type="predicted"/>
<comment type="catalytic activity">
    <reaction evidence="1">
        <text>a 1,2-diacyl-sn-glycero-3-phosphocholine + H2O = a 1,2-diacyl-sn-glycero-3-phosphate + choline + H(+)</text>
        <dbReference type="Rhea" id="RHEA:14445"/>
        <dbReference type="ChEBI" id="CHEBI:15354"/>
        <dbReference type="ChEBI" id="CHEBI:15377"/>
        <dbReference type="ChEBI" id="CHEBI:15378"/>
        <dbReference type="ChEBI" id="CHEBI:57643"/>
        <dbReference type="ChEBI" id="CHEBI:58608"/>
        <dbReference type="EC" id="3.1.4.4"/>
    </reaction>
</comment>
<dbReference type="SMART" id="SM00155">
    <property type="entry name" value="PLDc"/>
    <property type="match status" value="2"/>
</dbReference>
<dbReference type="CDD" id="cd09140">
    <property type="entry name" value="PLDc_vPLD1_2_like_bac_1"/>
    <property type="match status" value="1"/>
</dbReference>
<dbReference type="AlphaFoldDB" id="D0KWD0"/>
<dbReference type="InterPro" id="IPR001736">
    <property type="entry name" value="PLipase_D/transphosphatidylase"/>
</dbReference>
<feature type="domain" description="PLD phosphodiesterase" evidence="6">
    <location>
        <begin position="130"/>
        <end position="157"/>
    </location>
</feature>
<dbReference type="InterPro" id="IPR032816">
    <property type="entry name" value="VTT_dom"/>
</dbReference>
<dbReference type="InterPro" id="IPR015679">
    <property type="entry name" value="PLipase_D_fam"/>
</dbReference>
<feature type="transmembrane region" description="Helical" evidence="5">
    <location>
        <begin position="493"/>
        <end position="512"/>
    </location>
</feature>
<dbReference type="SUPFAM" id="SSF56024">
    <property type="entry name" value="Phospholipase D/nuclease"/>
    <property type="match status" value="2"/>
</dbReference>
<evidence type="ECO:0000259" key="6">
    <source>
        <dbReference type="PROSITE" id="PS50035"/>
    </source>
</evidence>
<dbReference type="Pfam" id="PF09335">
    <property type="entry name" value="VTT_dom"/>
    <property type="match status" value="1"/>
</dbReference>
<dbReference type="eggNOG" id="COG0398">
    <property type="taxonomic scope" value="Bacteria"/>
</dbReference>
<feature type="domain" description="PLD phosphodiesterase" evidence="6">
    <location>
        <begin position="349"/>
        <end position="376"/>
    </location>
</feature>
<keyword evidence="5" id="KW-0812">Transmembrane</keyword>
<feature type="transmembrane region" description="Helical" evidence="5">
    <location>
        <begin position="539"/>
        <end position="566"/>
    </location>
</feature>
<dbReference type="Gene3D" id="3.30.870.10">
    <property type="entry name" value="Endonuclease Chain A"/>
    <property type="match status" value="2"/>
</dbReference>
<keyword evidence="3" id="KW-0378">Hydrolase</keyword>
<keyword evidence="5" id="KW-0472">Membrane</keyword>
<evidence type="ECO:0000256" key="5">
    <source>
        <dbReference type="SAM" id="Phobius"/>
    </source>
</evidence>
<accession>D0KWD0</accession>
<dbReference type="eggNOG" id="COG1502">
    <property type="taxonomic scope" value="Bacteria"/>
</dbReference>
<dbReference type="EMBL" id="CP001801">
    <property type="protein sequence ID" value="ACX97033.1"/>
    <property type="molecule type" value="Genomic_DNA"/>
</dbReference>
<dbReference type="PANTHER" id="PTHR18896:SF76">
    <property type="entry name" value="PHOSPHOLIPASE"/>
    <property type="match status" value="1"/>
</dbReference>
<dbReference type="STRING" id="555778.Hneap_2217"/>
<sequence>MTEHEPTERQTDLFWRLDTAEQVGVLIDGEDYYRAFADLLLQARHQAWVLCWDVDSRMALIRPCDDAHVPCRLIDVLHDALNRNPDLHIYLLAWDYSMIYALEREWRPLFSLPQCAHPRLHVAFDNHHPLAASQHQKTLVIDDRTALVGGFDPSKWRWDSTAHAPGDPRRHDPSGDAYPPFHDVALAVSGAPAAHVATLARNRWALATGGKVAPVSIDPNAPTPWPTNLSLLVTQALIGIARTLPAHEEQEEAREVEAALLALIASARRFIYIENQYFTSHVIGQALIDRLTAAKGPEIVLVLPRAKDGWLERVTMDVLRARLIRRLQAADRHDRLRIYYPEIRGLAPQMLSLHSKLLIADDRHLNVGSANISNRSMGLDSELNLSLLGTDPASQAAIDTVRRRLLAEHLSTSIEVVAQTEQRTGSLIQTIDALNRPQVGDRWLEPLVITLDESLERQVPDAAVIDPERPLPPDELIDLFIESEYRRPLGKRALGMAVLIAGMLALALIWRFTPLQQFLDPRALLAHLHTLRAESWGPLAAFGLFVVASVAGMPITPLVIATGLIFGAWTGFGIAFIGAVLAAVLGFVIGQLLGAGTMRRLAGSKLDRISRRLARKGILTVFSLRLLPIAPFALINLVAGASRLKFRDFLIGSLAGLFPGTFALTFFSHQLLETIRHPSLATTGLLLLMAGVFVAIGWGLSYLLAQRNQASGS</sequence>
<evidence type="ECO:0000313" key="7">
    <source>
        <dbReference type="EMBL" id="ACX97033.1"/>
    </source>
</evidence>
<dbReference type="CDD" id="cd09143">
    <property type="entry name" value="PLDc_vPLD1_2_like_bac_2"/>
    <property type="match status" value="1"/>
</dbReference>
<feature type="transmembrane region" description="Helical" evidence="5">
    <location>
        <begin position="572"/>
        <end position="596"/>
    </location>
</feature>